<feature type="domain" description="RING-type" evidence="17">
    <location>
        <begin position="86"/>
        <end position="128"/>
    </location>
</feature>
<evidence type="ECO:0000256" key="13">
    <source>
        <dbReference type="ARBA" id="ARBA00024209"/>
    </source>
</evidence>
<dbReference type="EC" id="2.3.2.27" evidence="4"/>
<evidence type="ECO:0000256" key="8">
    <source>
        <dbReference type="ARBA" id="ARBA00022771"/>
    </source>
</evidence>
<keyword evidence="7" id="KW-0479">Metal-binding</keyword>
<comment type="pathway">
    <text evidence="3">Protein modification; protein ubiquitination.</text>
</comment>
<dbReference type="SMART" id="SM00184">
    <property type="entry name" value="RING"/>
    <property type="match status" value="1"/>
</dbReference>
<dbReference type="PROSITE" id="PS50089">
    <property type="entry name" value="ZF_RING_2"/>
    <property type="match status" value="1"/>
</dbReference>
<dbReference type="EMBL" id="JAIWQS010000011">
    <property type="protein sequence ID" value="KAJ8750328.1"/>
    <property type="molecule type" value="Genomic_DNA"/>
</dbReference>
<evidence type="ECO:0000256" key="15">
    <source>
        <dbReference type="SAM" id="MobiDB-lite"/>
    </source>
</evidence>
<evidence type="ECO:0000256" key="11">
    <source>
        <dbReference type="ARBA" id="ARBA00022989"/>
    </source>
</evidence>
<evidence type="ECO:0000256" key="5">
    <source>
        <dbReference type="ARBA" id="ARBA00022679"/>
    </source>
</evidence>
<dbReference type="InterPro" id="IPR013083">
    <property type="entry name" value="Znf_RING/FYVE/PHD"/>
</dbReference>
<dbReference type="SUPFAM" id="SSF57850">
    <property type="entry name" value="RING/U-box"/>
    <property type="match status" value="1"/>
</dbReference>
<comment type="caution">
    <text evidence="18">The sequence shown here is derived from an EMBL/GenBank/DDBJ whole genome shotgun (WGS) entry which is preliminary data.</text>
</comment>
<dbReference type="GO" id="GO:0008270">
    <property type="term" value="F:zinc ion binding"/>
    <property type="evidence" value="ECO:0007669"/>
    <property type="project" value="UniProtKB-KW"/>
</dbReference>
<evidence type="ECO:0000256" key="10">
    <source>
        <dbReference type="ARBA" id="ARBA00022833"/>
    </source>
</evidence>
<keyword evidence="8 14" id="KW-0863">Zinc-finger</keyword>
<keyword evidence="5" id="KW-0808">Transferase</keyword>
<dbReference type="PANTHER" id="PTHR45768:SF61">
    <property type="entry name" value="RING-H2 FINGER PROTEIN ATL18"/>
    <property type="match status" value="1"/>
</dbReference>
<evidence type="ECO:0000256" key="14">
    <source>
        <dbReference type="PROSITE-ProRule" id="PRU00175"/>
    </source>
</evidence>
<dbReference type="Pfam" id="PF13639">
    <property type="entry name" value="zf-RING_2"/>
    <property type="match status" value="1"/>
</dbReference>
<evidence type="ECO:0000256" key="16">
    <source>
        <dbReference type="SAM" id="Phobius"/>
    </source>
</evidence>
<feature type="region of interest" description="Disordered" evidence="15">
    <location>
        <begin position="208"/>
        <end position="231"/>
    </location>
</feature>
<organism evidence="18 19">
    <name type="scientific">Erythroxylum novogranatense</name>
    <dbReference type="NCBI Taxonomy" id="1862640"/>
    <lineage>
        <taxon>Eukaryota</taxon>
        <taxon>Viridiplantae</taxon>
        <taxon>Streptophyta</taxon>
        <taxon>Embryophyta</taxon>
        <taxon>Tracheophyta</taxon>
        <taxon>Spermatophyta</taxon>
        <taxon>Magnoliopsida</taxon>
        <taxon>eudicotyledons</taxon>
        <taxon>Gunneridae</taxon>
        <taxon>Pentapetalae</taxon>
        <taxon>rosids</taxon>
        <taxon>fabids</taxon>
        <taxon>Malpighiales</taxon>
        <taxon>Erythroxylaceae</taxon>
        <taxon>Erythroxylum</taxon>
    </lineage>
</organism>
<comment type="subcellular location">
    <subcellularLocation>
        <location evidence="2">Membrane</location>
        <topology evidence="2">Single-pass membrane protein</topology>
    </subcellularLocation>
</comment>
<dbReference type="PANTHER" id="PTHR45768">
    <property type="entry name" value="E3 UBIQUITIN-PROTEIN LIGASE RNF13-LIKE"/>
    <property type="match status" value="1"/>
</dbReference>
<dbReference type="Proteomes" id="UP001159364">
    <property type="component" value="Linkage Group LG11"/>
</dbReference>
<protein>
    <recommendedName>
        <fullName evidence="4">RING-type E3 ubiquitin transferase</fullName>
        <ecNumber evidence="4">2.3.2.27</ecNumber>
    </recommendedName>
</protein>
<keyword evidence="9" id="KW-0833">Ubl conjugation pathway</keyword>
<keyword evidence="19" id="KW-1185">Reference proteome</keyword>
<evidence type="ECO:0000313" key="19">
    <source>
        <dbReference type="Proteomes" id="UP001159364"/>
    </source>
</evidence>
<evidence type="ECO:0000256" key="7">
    <source>
        <dbReference type="ARBA" id="ARBA00022723"/>
    </source>
</evidence>
<dbReference type="GO" id="GO:0016020">
    <property type="term" value="C:membrane"/>
    <property type="evidence" value="ECO:0007669"/>
    <property type="project" value="UniProtKB-SubCell"/>
</dbReference>
<feature type="transmembrane region" description="Helical" evidence="16">
    <location>
        <begin position="12"/>
        <end position="35"/>
    </location>
</feature>
<keyword evidence="10" id="KW-0862">Zinc</keyword>
<sequence>MSAKVFGVASEIMVMTIVIFVILLFLGIGVLLILVHVCIVGRAFRAGIANSLAESNHRSSMSIEDVEKLPCYHYTEKSNGSSPVNCAVCLDKFADGDRCRLLPLCKHSFHAQCVDAWLLKTPICPICRTCAHLRRVRMLVTEELSSHFSDTSMEMRGSQTTESSHYSDFSTEIREGATRACGHLMNPVRPVTSECQITEIREVTVELGQNEGESSQVHTSGTEHSPRSLPL</sequence>
<dbReference type="GO" id="GO:0061630">
    <property type="term" value="F:ubiquitin protein ligase activity"/>
    <property type="evidence" value="ECO:0007669"/>
    <property type="project" value="UniProtKB-EC"/>
</dbReference>
<keyword evidence="11 16" id="KW-1133">Transmembrane helix</keyword>
<gene>
    <name evidence="18" type="ORF">K2173_014243</name>
</gene>
<evidence type="ECO:0000256" key="9">
    <source>
        <dbReference type="ARBA" id="ARBA00022786"/>
    </source>
</evidence>
<dbReference type="InterPro" id="IPR001841">
    <property type="entry name" value="Znf_RING"/>
</dbReference>
<keyword evidence="6 16" id="KW-0812">Transmembrane</keyword>
<evidence type="ECO:0000256" key="1">
    <source>
        <dbReference type="ARBA" id="ARBA00000900"/>
    </source>
</evidence>
<evidence type="ECO:0000256" key="3">
    <source>
        <dbReference type="ARBA" id="ARBA00004906"/>
    </source>
</evidence>
<comment type="similarity">
    <text evidence="13">Belongs to the RING-type zinc finger family. ATL subfamily.</text>
</comment>
<name>A0AAV8SDT8_9ROSI</name>
<evidence type="ECO:0000256" key="4">
    <source>
        <dbReference type="ARBA" id="ARBA00012483"/>
    </source>
</evidence>
<evidence type="ECO:0000256" key="12">
    <source>
        <dbReference type="ARBA" id="ARBA00023136"/>
    </source>
</evidence>
<evidence type="ECO:0000259" key="17">
    <source>
        <dbReference type="PROSITE" id="PS50089"/>
    </source>
</evidence>
<reference evidence="18 19" key="1">
    <citation type="submission" date="2021-09" db="EMBL/GenBank/DDBJ databases">
        <title>Genomic insights and catalytic innovation underlie evolution of tropane alkaloids biosynthesis.</title>
        <authorList>
            <person name="Wang Y.-J."/>
            <person name="Tian T."/>
            <person name="Huang J.-P."/>
            <person name="Huang S.-X."/>
        </authorList>
    </citation>
    <scope>NUCLEOTIDE SEQUENCE [LARGE SCALE GENOMIC DNA]</scope>
    <source>
        <strain evidence="18">KIB-2018</strain>
        <tissue evidence="18">Leaf</tissue>
    </source>
</reference>
<feature type="compositionally biased region" description="Polar residues" evidence="15">
    <location>
        <begin position="211"/>
        <end position="223"/>
    </location>
</feature>
<accession>A0AAV8SDT8</accession>
<comment type="catalytic activity">
    <reaction evidence="1">
        <text>S-ubiquitinyl-[E2 ubiquitin-conjugating enzyme]-L-cysteine + [acceptor protein]-L-lysine = [E2 ubiquitin-conjugating enzyme]-L-cysteine + N(6)-ubiquitinyl-[acceptor protein]-L-lysine.</text>
        <dbReference type="EC" id="2.3.2.27"/>
    </reaction>
</comment>
<evidence type="ECO:0000256" key="2">
    <source>
        <dbReference type="ARBA" id="ARBA00004167"/>
    </source>
</evidence>
<dbReference type="AlphaFoldDB" id="A0AAV8SDT8"/>
<evidence type="ECO:0000313" key="18">
    <source>
        <dbReference type="EMBL" id="KAJ8750328.1"/>
    </source>
</evidence>
<keyword evidence="12 16" id="KW-0472">Membrane</keyword>
<evidence type="ECO:0000256" key="6">
    <source>
        <dbReference type="ARBA" id="ARBA00022692"/>
    </source>
</evidence>
<dbReference type="Gene3D" id="3.30.40.10">
    <property type="entry name" value="Zinc/RING finger domain, C3HC4 (zinc finger)"/>
    <property type="match status" value="1"/>
</dbReference>
<proteinExistence type="inferred from homology"/>